<protein>
    <recommendedName>
        <fullName evidence="2">AB hydrolase-1 domain-containing protein</fullName>
    </recommendedName>
</protein>
<dbReference type="InterPro" id="IPR029058">
    <property type="entry name" value="AB_hydrolase_fold"/>
</dbReference>
<dbReference type="SUPFAM" id="SSF53474">
    <property type="entry name" value="alpha/beta-Hydrolases"/>
    <property type="match status" value="1"/>
</dbReference>
<dbReference type="PANTHER" id="PTHR43433:SF5">
    <property type="entry name" value="AB HYDROLASE-1 DOMAIN-CONTAINING PROTEIN"/>
    <property type="match status" value="1"/>
</dbReference>
<dbReference type="InterPro" id="IPR050471">
    <property type="entry name" value="AB_hydrolase"/>
</dbReference>
<organism evidence="3 4">
    <name type="scientific">Corynebacterium heidelbergense</name>
    <dbReference type="NCBI Taxonomy" id="2055947"/>
    <lineage>
        <taxon>Bacteria</taxon>
        <taxon>Bacillati</taxon>
        <taxon>Actinomycetota</taxon>
        <taxon>Actinomycetes</taxon>
        <taxon>Mycobacteriales</taxon>
        <taxon>Corynebacteriaceae</taxon>
        <taxon>Corynebacterium</taxon>
    </lineage>
</organism>
<reference evidence="3 4" key="1">
    <citation type="journal article" date="2018" name="Syst. Appl. Microbiol.">
        <title>Corynebacterium heidelbergense sp. nov., isolated from the preen glands of Egyptian geese (Alopochen aegyptiacus).</title>
        <authorList>
            <person name="Braun M.S."/>
            <person name="Wang E."/>
            <person name="Zimmermann S."/>
            <person name="Wink M."/>
        </authorList>
    </citation>
    <scope>NUCLEOTIDE SEQUENCE [LARGE SCALE GENOMIC DNA]</scope>
    <source>
        <strain evidence="3 4">647</strain>
    </source>
</reference>
<feature type="region of interest" description="Disordered" evidence="1">
    <location>
        <begin position="267"/>
        <end position="287"/>
    </location>
</feature>
<dbReference type="EMBL" id="QHCV01000041">
    <property type="protein sequence ID" value="RAV32051.1"/>
    <property type="molecule type" value="Genomic_DNA"/>
</dbReference>
<dbReference type="RefSeq" id="WP_113630724.1">
    <property type="nucleotide sequence ID" value="NZ_QHCV01000041.1"/>
</dbReference>
<accession>A0A364V604</accession>
<dbReference type="Pfam" id="PF00561">
    <property type="entry name" value="Abhydrolase_1"/>
    <property type="match status" value="1"/>
</dbReference>
<keyword evidence="4" id="KW-1185">Reference proteome</keyword>
<gene>
    <name evidence="3" type="ORF">DLJ54_05135</name>
</gene>
<evidence type="ECO:0000313" key="3">
    <source>
        <dbReference type="EMBL" id="RAV32051.1"/>
    </source>
</evidence>
<dbReference type="Gene3D" id="3.40.50.1820">
    <property type="entry name" value="alpha/beta hydrolase"/>
    <property type="match status" value="1"/>
</dbReference>
<evidence type="ECO:0000256" key="1">
    <source>
        <dbReference type="SAM" id="MobiDB-lite"/>
    </source>
</evidence>
<dbReference type="PANTHER" id="PTHR43433">
    <property type="entry name" value="HYDROLASE, ALPHA/BETA FOLD FAMILY PROTEIN"/>
    <property type="match status" value="1"/>
</dbReference>
<dbReference type="InterPro" id="IPR000073">
    <property type="entry name" value="AB_hydrolase_1"/>
</dbReference>
<dbReference type="Proteomes" id="UP000251577">
    <property type="component" value="Unassembled WGS sequence"/>
</dbReference>
<name>A0A364V604_9CORY</name>
<evidence type="ECO:0000313" key="4">
    <source>
        <dbReference type="Proteomes" id="UP000251577"/>
    </source>
</evidence>
<dbReference type="AlphaFoldDB" id="A0A364V604"/>
<evidence type="ECO:0000259" key="2">
    <source>
        <dbReference type="Pfam" id="PF00561"/>
    </source>
</evidence>
<feature type="domain" description="AB hydrolase-1" evidence="2">
    <location>
        <begin position="43"/>
        <end position="156"/>
    </location>
</feature>
<dbReference type="GO" id="GO:0003824">
    <property type="term" value="F:catalytic activity"/>
    <property type="evidence" value="ECO:0007669"/>
    <property type="project" value="UniProtKB-ARBA"/>
</dbReference>
<comment type="caution">
    <text evidence="3">The sequence shown here is derived from an EMBL/GenBank/DDBJ whole genome shotgun (WGS) entry which is preliminary data.</text>
</comment>
<proteinExistence type="predicted"/>
<sequence length="415" mass="45289">MRTRTSPKRKGIMRPTADGSEFRLAYARTGPVLLEDQRTQGTPMVVIPGGPGVGSLVPYASLMSWAERSNIDLIMVEHRGVGFSRKAAHGKALTQQDMWLRLVVEDIEQVLNAEGIRQAVIYGASYGSYVAQLFAVTHPERVSGLVLDSPVMGAGDYADIRAHARDLFWDGTHEPTSKIAEKLRCAVEAGCVDQVALGLAVRMVFNVMGEQGVAQLALLACRRSGARLINALPRAHRLISNIHGPFVVESTPVGTIAYRELNYAPTPDGLPFDPGTEQAEDAESFPSFRGEPADLWSQVPELHIPIAILSGAWDLVAPPPNARKLAERCPQAQLIEVPGAGHSFVDARSEMVRELLQVVGERGVEGLREHHDRLEDLGAKVPPFSMPRAVRLLLGSVRIMDAMSRASHGWRQRMG</sequence>